<accession>A0ACB8EAH4</accession>
<protein>
    <submittedName>
        <fullName evidence="1">Uncharacterized protein</fullName>
    </submittedName>
</protein>
<keyword evidence="2" id="KW-1185">Reference proteome</keyword>
<evidence type="ECO:0000313" key="1">
    <source>
        <dbReference type="EMBL" id="KAH7989540.1"/>
    </source>
</evidence>
<organism evidence="1 2">
    <name type="scientific">Sphaerodactylus townsendi</name>
    <dbReference type="NCBI Taxonomy" id="933632"/>
    <lineage>
        <taxon>Eukaryota</taxon>
        <taxon>Metazoa</taxon>
        <taxon>Chordata</taxon>
        <taxon>Craniata</taxon>
        <taxon>Vertebrata</taxon>
        <taxon>Euteleostomi</taxon>
        <taxon>Lepidosauria</taxon>
        <taxon>Squamata</taxon>
        <taxon>Bifurcata</taxon>
        <taxon>Gekkota</taxon>
        <taxon>Sphaerodactylidae</taxon>
        <taxon>Sphaerodactylus</taxon>
    </lineage>
</organism>
<sequence>MLKLHRLKIPVILALQAAALIYFFQLHTWNSAQKEPPAQTHVLLVSSWRSGSSFVGQLFSQHPDVFYLMEPAWHVWAAMHQSNAKVLQMAVRDLIRSVFKCDMSVFDAYMSEQRNQTGLFQWEASRALCSPPACDLFQRSDIISKRACKTLCGKYPFLKVAVACKTYSHVVLKEVRLFNLRALYPLFADPSLNLKVIHLVRDPRAVFRSREHTAGELAQDSAIVVGHHSQLPETKPYAVMREICKSHIEIYTQGSCALSGLLEGRYLLVRYEDIVRDPLATVVQLYRFAGLRFTRRLKTWVHNITHGEGLGTQAFDVGSRDAVNVSQAWRKTLPYPKVAKLQEACKDAMEVLGYRLLFQINSGVTFSSFLPGLSRAATSAEE</sequence>
<gene>
    <name evidence="1" type="ORF">K3G42_010786</name>
</gene>
<comment type="caution">
    <text evidence="1">The sequence shown here is derived from an EMBL/GenBank/DDBJ whole genome shotgun (WGS) entry which is preliminary data.</text>
</comment>
<dbReference type="EMBL" id="CM037627">
    <property type="protein sequence ID" value="KAH7989540.1"/>
    <property type="molecule type" value="Genomic_DNA"/>
</dbReference>
<name>A0ACB8EAH4_9SAUR</name>
<dbReference type="Proteomes" id="UP000827872">
    <property type="component" value="Linkage Group LG14"/>
</dbReference>
<reference evidence="1" key="1">
    <citation type="submission" date="2021-08" db="EMBL/GenBank/DDBJ databases">
        <title>The first chromosome-level gecko genome reveals the dynamic sex chromosomes of Neotropical dwarf geckos (Sphaerodactylidae: Sphaerodactylus).</title>
        <authorList>
            <person name="Pinto B.J."/>
            <person name="Keating S.E."/>
            <person name="Gamble T."/>
        </authorList>
    </citation>
    <scope>NUCLEOTIDE SEQUENCE</scope>
    <source>
        <strain evidence="1">TG3544</strain>
    </source>
</reference>
<proteinExistence type="predicted"/>
<evidence type="ECO:0000313" key="2">
    <source>
        <dbReference type="Proteomes" id="UP000827872"/>
    </source>
</evidence>